<name>A0A1F7V9W9_9BACT</name>
<evidence type="ECO:0000256" key="1">
    <source>
        <dbReference type="SAM" id="MobiDB-lite"/>
    </source>
</evidence>
<evidence type="ECO:0000313" key="3">
    <source>
        <dbReference type="Proteomes" id="UP000178723"/>
    </source>
</evidence>
<feature type="region of interest" description="Disordered" evidence="1">
    <location>
        <begin position="66"/>
        <end position="89"/>
    </location>
</feature>
<dbReference type="EMBL" id="MGEP01000020">
    <property type="protein sequence ID" value="OGL87320.1"/>
    <property type="molecule type" value="Genomic_DNA"/>
</dbReference>
<evidence type="ECO:0000313" key="2">
    <source>
        <dbReference type="EMBL" id="OGL87320.1"/>
    </source>
</evidence>
<reference evidence="2 3" key="1">
    <citation type="journal article" date="2016" name="Nat. Commun.">
        <title>Thousands of microbial genomes shed light on interconnected biogeochemical processes in an aquifer system.</title>
        <authorList>
            <person name="Anantharaman K."/>
            <person name="Brown C.T."/>
            <person name="Hug L.A."/>
            <person name="Sharon I."/>
            <person name="Castelle C.J."/>
            <person name="Probst A.J."/>
            <person name="Thomas B.C."/>
            <person name="Singh A."/>
            <person name="Wilkins M.J."/>
            <person name="Karaoz U."/>
            <person name="Brodie E.L."/>
            <person name="Williams K.H."/>
            <person name="Hubbard S.S."/>
            <person name="Banfield J.F."/>
        </authorList>
    </citation>
    <scope>NUCLEOTIDE SEQUENCE [LARGE SCALE GENOMIC DNA]</scope>
</reference>
<dbReference type="Proteomes" id="UP000178723">
    <property type="component" value="Unassembled WGS sequence"/>
</dbReference>
<comment type="caution">
    <text evidence="2">The sequence shown here is derived from an EMBL/GenBank/DDBJ whole genome shotgun (WGS) entry which is preliminary data.</text>
</comment>
<proteinExistence type="predicted"/>
<dbReference type="AlphaFoldDB" id="A0A1F7V9W9"/>
<protein>
    <submittedName>
        <fullName evidence="2">Uncharacterized protein</fullName>
    </submittedName>
</protein>
<gene>
    <name evidence="2" type="ORF">A3I40_02160</name>
</gene>
<sequence>MPDGALVTLPIPAPVLLTLNVKVVWKVAVQLIGPVIVTEPSVQSAPPDQPTNWELADAVGVKVTESPRANPETTHEDEQLVGLPFETAT</sequence>
<accession>A0A1F7V9W9</accession>
<organism evidence="2 3">
    <name type="scientific">Candidatus Uhrbacteria bacterium RIFCSPLOWO2_02_FULL_48_12</name>
    <dbReference type="NCBI Taxonomy" id="1802407"/>
    <lineage>
        <taxon>Bacteria</taxon>
        <taxon>Candidatus Uhriibacteriota</taxon>
    </lineage>
</organism>